<evidence type="ECO:0000256" key="10">
    <source>
        <dbReference type="ARBA" id="ARBA00022840"/>
    </source>
</evidence>
<evidence type="ECO:0000259" key="14">
    <source>
        <dbReference type="Pfam" id="PF17755"/>
    </source>
</evidence>
<keyword evidence="3" id="KW-0479">Metal-binding</keyword>
<evidence type="ECO:0000256" key="11">
    <source>
        <dbReference type="ARBA" id="ARBA00022881"/>
    </source>
</evidence>
<evidence type="ECO:0000256" key="4">
    <source>
        <dbReference type="ARBA" id="ARBA00022737"/>
    </source>
</evidence>
<evidence type="ECO:0000313" key="15">
    <source>
        <dbReference type="EMBL" id="RXJ86555.1"/>
    </source>
</evidence>
<organism evidence="15 16">
    <name type="scientific">Aliarcobacter trophiarum LMG 25534</name>
    <dbReference type="NCBI Taxonomy" id="1032241"/>
    <lineage>
        <taxon>Bacteria</taxon>
        <taxon>Pseudomonadati</taxon>
        <taxon>Campylobacterota</taxon>
        <taxon>Epsilonproteobacteria</taxon>
        <taxon>Campylobacterales</taxon>
        <taxon>Arcobacteraceae</taxon>
        <taxon>Aliarcobacter</taxon>
    </lineage>
</organism>
<protein>
    <submittedName>
        <fullName evidence="15">Excinuclease ABC subunit A</fullName>
    </submittedName>
</protein>
<proteinExistence type="predicted"/>
<keyword evidence="11" id="KW-0267">Excision nuclease</keyword>
<evidence type="ECO:0000256" key="5">
    <source>
        <dbReference type="ARBA" id="ARBA00022741"/>
    </source>
</evidence>
<keyword evidence="7" id="KW-0228">DNA excision</keyword>
<evidence type="ECO:0000256" key="9">
    <source>
        <dbReference type="ARBA" id="ARBA00022833"/>
    </source>
</evidence>
<gene>
    <name evidence="15" type="ORF">CRU87_10530</name>
</gene>
<dbReference type="Pfam" id="PF17755">
    <property type="entry name" value="UvrA_DNA-bind"/>
    <property type="match status" value="1"/>
</dbReference>
<reference evidence="15 16" key="1">
    <citation type="submission" date="2017-10" db="EMBL/GenBank/DDBJ databases">
        <title>Genomics of the genus Arcobacter.</title>
        <authorList>
            <person name="Perez-Cataluna A."/>
            <person name="Figueras M.J."/>
        </authorList>
    </citation>
    <scope>NUCLEOTIDE SEQUENCE [LARGE SCALE GENOMIC DNA]</scope>
    <source>
        <strain evidence="15 16">LMG 25534</strain>
    </source>
</reference>
<name>A0ABY0EWD3_9BACT</name>
<comment type="subcellular location">
    <subcellularLocation>
        <location evidence="1">Cytoplasm</location>
    </subcellularLocation>
</comment>
<dbReference type="EMBL" id="PDKD01000162">
    <property type="protein sequence ID" value="RXJ86555.1"/>
    <property type="molecule type" value="Genomic_DNA"/>
</dbReference>
<evidence type="ECO:0000256" key="12">
    <source>
        <dbReference type="ARBA" id="ARBA00023125"/>
    </source>
</evidence>
<evidence type="ECO:0000256" key="8">
    <source>
        <dbReference type="ARBA" id="ARBA00022771"/>
    </source>
</evidence>
<evidence type="ECO:0000256" key="6">
    <source>
        <dbReference type="ARBA" id="ARBA00022763"/>
    </source>
</evidence>
<keyword evidence="5" id="KW-0547">Nucleotide-binding</keyword>
<feature type="domain" description="UvrA DNA-binding" evidence="14">
    <location>
        <begin position="2"/>
        <end position="85"/>
    </location>
</feature>
<evidence type="ECO:0000256" key="13">
    <source>
        <dbReference type="ARBA" id="ARBA00023204"/>
    </source>
</evidence>
<keyword evidence="12" id="KW-0238">DNA-binding</keyword>
<evidence type="ECO:0000313" key="16">
    <source>
        <dbReference type="Proteomes" id="UP000289132"/>
    </source>
</evidence>
<evidence type="ECO:0000256" key="7">
    <source>
        <dbReference type="ARBA" id="ARBA00022769"/>
    </source>
</evidence>
<keyword evidence="6" id="KW-0227">DNA damage</keyword>
<keyword evidence="10" id="KW-0067">ATP-binding</keyword>
<evidence type="ECO:0000256" key="2">
    <source>
        <dbReference type="ARBA" id="ARBA00022490"/>
    </source>
</evidence>
<dbReference type="PANTHER" id="PTHR43152:SF3">
    <property type="entry name" value="UVRABC SYSTEM PROTEIN A"/>
    <property type="match status" value="1"/>
</dbReference>
<dbReference type="PANTHER" id="PTHR43152">
    <property type="entry name" value="UVRABC SYSTEM PROTEIN A"/>
    <property type="match status" value="1"/>
</dbReference>
<comment type="caution">
    <text evidence="15">The sequence shown here is derived from an EMBL/GenBank/DDBJ whole genome shotgun (WGS) entry which is preliminary data.</text>
</comment>
<dbReference type="Gene3D" id="1.10.8.280">
    <property type="entry name" value="ABC transporter ATPase domain-like"/>
    <property type="match status" value="1"/>
</dbReference>
<evidence type="ECO:0000256" key="3">
    <source>
        <dbReference type="ARBA" id="ARBA00022723"/>
    </source>
</evidence>
<keyword evidence="9" id="KW-0862">Zinc</keyword>
<evidence type="ECO:0000256" key="1">
    <source>
        <dbReference type="ARBA" id="ARBA00004496"/>
    </source>
</evidence>
<keyword evidence="8" id="KW-0863">Zinc-finger</keyword>
<sequence length="165" mass="19129">FYYFQMLKSLSEHYKFDLETPWEDLPVKTQEVILRGSGRTEIEFRYMNDRGDVVGRKHPFEGILHNMERRYRETESNSVREELSKYIANKSCTSCGGSRLREEARHVFVDNRNLPAIAGQSIGDALAFFEGLNLTGQRAQIAEKRLKEIVERHGVLVNVGRNYLS</sequence>
<dbReference type="Proteomes" id="UP000289132">
    <property type="component" value="Unassembled WGS sequence"/>
</dbReference>
<keyword evidence="4" id="KW-0677">Repeat</keyword>
<keyword evidence="2" id="KW-0963">Cytoplasm</keyword>
<accession>A0ABY0EWD3</accession>
<dbReference type="InterPro" id="IPR041552">
    <property type="entry name" value="UvrA_DNA-bd"/>
</dbReference>
<keyword evidence="13" id="KW-0234">DNA repair</keyword>
<keyword evidence="16" id="KW-1185">Reference proteome</keyword>
<feature type="non-terminal residue" evidence="15">
    <location>
        <position position="1"/>
    </location>
</feature>
<feature type="non-terminal residue" evidence="15">
    <location>
        <position position="165"/>
    </location>
</feature>